<dbReference type="GO" id="GO:1990904">
    <property type="term" value="C:ribonucleoprotein complex"/>
    <property type="evidence" value="ECO:0007669"/>
    <property type="project" value="UniProtKB-KW"/>
</dbReference>
<dbReference type="EMBL" id="CP043314">
    <property type="protein sequence ID" value="QEK39187.1"/>
    <property type="molecule type" value="Genomic_DNA"/>
</dbReference>
<dbReference type="OrthoDB" id="9813334at2"/>
<dbReference type="GO" id="GO:0003735">
    <property type="term" value="F:structural constituent of ribosome"/>
    <property type="evidence" value="ECO:0007669"/>
    <property type="project" value="InterPro"/>
</dbReference>
<dbReference type="GO" id="GO:0019843">
    <property type="term" value="F:rRNA binding"/>
    <property type="evidence" value="ECO:0007669"/>
    <property type="project" value="UniProtKB-UniRule"/>
</dbReference>
<dbReference type="GO" id="GO:0005737">
    <property type="term" value="C:cytoplasm"/>
    <property type="evidence" value="ECO:0007669"/>
    <property type="project" value="UniProtKB-ARBA"/>
</dbReference>
<dbReference type="GO" id="GO:0006412">
    <property type="term" value="P:translation"/>
    <property type="evidence" value="ECO:0007669"/>
    <property type="project" value="UniProtKB-UniRule"/>
</dbReference>
<dbReference type="KEGG" id="nabu:FZC36_01960"/>
<dbReference type="NCBIfam" id="TIGR00061">
    <property type="entry name" value="L21"/>
    <property type="match status" value="1"/>
</dbReference>
<comment type="subunit">
    <text evidence="4">Part of the 50S ribosomal subunit. Contacts protein L20.</text>
</comment>
<organism evidence="6 7">
    <name type="scientific">Candidatus Nesciobacter abundans</name>
    <dbReference type="NCBI Taxonomy" id="2601668"/>
    <lineage>
        <taxon>Bacteria</taxon>
        <taxon>Pseudomonadati</taxon>
        <taxon>Pseudomonadota</taxon>
        <taxon>Alphaproteobacteria</taxon>
        <taxon>Holosporales</taxon>
        <taxon>Holosporaceae</taxon>
        <taxon>Candidatus Nesciobacter</taxon>
    </lineage>
</organism>
<dbReference type="InterPro" id="IPR001787">
    <property type="entry name" value="Ribosomal_bL21"/>
</dbReference>
<sequence>MDFAIVKSGSHQYVVEAGQKIICDKIDLEPGSTLNLDCVMGWDESEFTRDVEVKAEIVKSFRGDKIPVFKKKRRHNYRRSKNHRQDFTLVKIIELNKKS</sequence>
<keyword evidence="7" id="KW-1185">Reference proteome</keyword>
<evidence type="ECO:0000256" key="2">
    <source>
        <dbReference type="ARBA" id="ARBA00022980"/>
    </source>
</evidence>
<dbReference type="PANTHER" id="PTHR21349">
    <property type="entry name" value="50S RIBOSOMAL PROTEIN L21"/>
    <property type="match status" value="1"/>
</dbReference>
<dbReference type="GO" id="GO:0005840">
    <property type="term" value="C:ribosome"/>
    <property type="evidence" value="ECO:0007669"/>
    <property type="project" value="UniProtKB-KW"/>
</dbReference>
<evidence type="ECO:0000313" key="6">
    <source>
        <dbReference type="EMBL" id="QEK39187.1"/>
    </source>
</evidence>
<name>A0A5C0UHI4_9PROT</name>
<evidence type="ECO:0000256" key="1">
    <source>
        <dbReference type="ARBA" id="ARBA00008563"/>
    </source>
</evidence>
<keyword evidence="2 4" id="KW-0689">Ribosomal protein</keyword>
<evidence type="ECO:0000256" key="5">
    <source>
        <dbReference type="RuleBase" id="RU000562"/>
    </source>
</evidence>
<reference evidence="6 7" key="1">
    <citation type="submission" date="2019-08" db="EMBL/GenBank/DDBJ databases">
        <title>Highly reduced genomes of protist endosymbionts show evolutionary convergence.</title>
        <authorList>
            <person name="George E."/>
            <person name="Husnik F."/>
            <person name="Tashyreva D."/>
            <person name="Prokopchuk G."/>
            <person name="Horak A."/>
            <person name="Kwong W.K."/>
            <person name="Lukes J."/>
            <person name="Keeling P.J."/>
        </authorList>
    </citation>
    <scope>NUCLEOTIDE SEQUENCE [LARGE SCALE GENOMIC DNA]</scope>
    <source>
        <strain evidence="6">1604HC</strain>
    </source>
</reference>
<proteinExistence type="inferred from homology"/>
<evidence type="ECO:0000313" key="7">
    <source>
        <dbReference type="Proteomes" id="UP000324924"/>
    </source>
</evidence>
<evidence type="ECO:0000256" key="4">
    <source>
        <dbReference type="HAMAP-Rule" id="MF_01363"/>
    </source>
</evidence>
<protein>
    <recommendedName>
        <fullName evidence="4">Large ribosomal subunit protein bL21</fullName>
    </recommendedName>
</protein>
<dbReference type="SUPFAM" id="SSF141091">
    <property type="entry name" value="L21p-like"/>
    <property type="match status" value="1"/>
</dbReference>
<evidence type="ECO:0000256" key="3">
    <source>
        <dbReference type="ARBA" id="ARBA00023274"/>
    </source>
</evidence>
<keyword evidence="3 4" id="KW-0687">Ribonucleoprotein</keyword>
<keyword evidence="4 5" id="KW-0699">rRNA-binding</keyword>
<dbReference type="InterPro" id="IPR028909">
    <property type="entry name" value="bL21-like"/>
</dbReference>
<gene>
    <name evidence="4 6" type="primary">rplU</name>
    <name evidence="6" type="ORF">FZC36_01960</name>
</gene>
<comment type="function">
    <text evidence="4 5">This protein binds to 23S rRNA in the presence of protein L20.</text>
</comment>
<comment type="similarity">
    <text evidence="1 4 5">Belongs to the bacterial ribosomal protein bL21 family.</text>
</comment>
<dbReference type="Proteomes" id="UP000324924">
    <property type="component" value="Chromosome"/>
</dbReference>
<dbReference type="PANTHER" id="PTHR21349:SF0">
    <property type="entry name" value="LARGE RIBOSOMAL SUBUNIT PROTEIN BL21M"/>
    <property type="match status" value="1"/>
</dbReference>
<keyword evidence="4 5" id="KW-0694">RNA-binding</keyword>
<dbReference type="Pfam" id="PF00829">
    <property type="entry name" value="Ribosomal_L21p"/>
    <property type="match status" value="1"/>
</dbReference>
<accession>A0A5C0UHI4</accession>
<dbReference type="HAMAP" id="MF_01363">
    <property type="entry name" value="Ribosomal_bL21"/>
    <property type="match status" value="1"/>
</dbReference>
<dbReference type="AlphaFoldDB" id="A0A5C0UHI4"/>
<dbReference type="InterPro" id="IPR036164">
    <property type="entry name" value="bL21-like_sf"/>
</dbReference>
<dbReference type="RefSeq" id="WP_148972310.1">
    <property type="nucleotide sequence ID" value="NZ_CP043314.1"/>
</dbReference>